<dbReference type="PANTHER" id="PTHR13421">
    <property type="entry name" value="SNRNA-ACTIVATING PROTEIN COMPLEX SUBUNIT 3"/>
    <property type="match status" value="1"/>
</dbReference>
<dbReference type="OrthoDB" id="3437960at2759"/>
<accession>A0A5C3NA25</accession>
<dbReference type="GO" id="GO:0001046">
    <property type="term" value="F:core promoter sequence-specific DNA binding"/>
    <property type="evidence" value="ECO:0007669"/>
    <property type="project" value="TreeGrafter"/>
</dbReference>
<dbReference type="Proteomes" id="UP000305948">
    <property type="component" value="Unassembled WGS sequence"/>
</dbReference>
<evidence type="ECO:0000256" key="5">
    <source>
        <dbReference type="ARBA" id="ARBA00023163"/>
    </source>
</evidence>
<dbReference type="EMBL" id="ML213506">
    <property type="protein sequence ID" value="TFK54170.1"/>
    <property type="molecule type" value="Genomic_DNA"/>
</dbReference>
<reference evidence="7 8" key="1">
    <citation type="journal article" date="2019" name="Nat. Ecol. Evol.">
        <title>Megaphylogeny resolves global patterns of mushroom evolution.</title>
        <authorList>
            <person name="Varga T."/>
            <person name="Krizsan K."/>
            <person name="Foldi C."/>
            <person name="Dima B."/>
            <person name="Sanchez-Garcia M."/>
            <person name="Sanchez-Ramirez S."/>
            <person name="Szollosi G.J."/>
            <person name="Szarkandi J.G."/>
            <person name="Papp V."/>
            <person name="Albert L."/>
            <person name="Andreopoulos W."/>
            <person name="Angelini C."/>
            <person name="Antonin V."/>
            <person name="Barry K.W."/>
            <person name="Bougher N.L."/>
            <person name="Buchanan P."/>
            <person name="Buyck B."/>
            <person name="Bense V."/>
            <person name="Catcheside P."/>
            <person name="Chovatia M."/>
            <person name="Cooper J."/>
            <person name="Damon W."/>
            <person name="Desjardin D."/>
            <person name="Finy P."/>
            <person name="Geml J."/>
            <person name="Haridas S."/>
            <person name="Hughes K."/>
            <person name="Justo A."/>
            <person name="Karasinski D."/>
            <person name="Kautmanova I."/>
            <person name="Kiss B."/>
            <person name="Kocsube S."/>
            <person name="Kotiranta H."/>
            <person name="LaButti K.M."/>
            <person name="Lechner B.E."/>
            <person name="Liimatainen K."/>
            <person name="Lipzen A."/>
            <person name="Lukacs Z."/>
            <person name="Mihaltcheva S."/>
            <person name="Morgado L.N."/>
            <person name="Niskanen T."/>
            <person name="Noordeloos M.E."/>
            <person name="Ohm R.A."/>
            <person name="Ortiz-Santana B."/>
            <person name="Ovrebo C."/>
            <person name="Racz N."/>
            <person name="Riley R."/>
            <person name="Savchenko A."/>
            <person name="Shiryaev A."/>
            <person name="Soop K."/>
            <person name="Spirin V."/>
            <person name="Szebenyi C."/>
            <person name="Tomsovsky M."/>
            <person name="Tulloss R.E."/>
            <person name="Uehling J."/>
            <person name="Grigoriev I.V."/>
            <person name="Vagvolgyi C."/>
            <person name="Papp T."/>
            <person name="Martin F.M."/>
            <person name="Miettinen O."/>
            <person name="Hibbett D.S."/>
            <person name="Nagy L.G."/>
        </authorList>
    </citation>
    <scope>NUCLEOTIDE SEQUENCE [LARGE SCALE GENOMIC DNA]</scope>
    <source>
        <strain evidence="7 8">OMC1185</strain>
    </source>
</reference>
<protein>
    <recommendedName>
        <fullName evidence="9">snRNA-activating protein complex subunit 3</fullName>
    </recommendedName>
</protein>
<dbReference type="GO" id="GO:0042796">
    <property type="term" value="P:snRNA transcription by RNA polymerase III"/>
    <property type="evidence" value="ECO:0007669"/>
    <property type="project" value="TreeGrafter"/>
</dbReference>
<dbReference type="GO" id="GO:0001006">
    <property type="term" value="F:RNA polymerase III type 3 promoter sequence-specific DNA binding"/>
    <property type="evidence" value="ECO:0007669"/>
    <property type="project" value="TreeGrafter"/>
</dbReference>
<dbReference type="InterPro" id="IPR022042">
    <property type="entry name" value="snRNA-activating_su3"/>
</dbReference>
<dbReference type="GO" id="GO:0042795">
    <property type="term" value="P:snRNA transcription by RNA polymerase II"/>
    <property type="evidence" value="ECO:0007669"/>
    <property type="project" value="TreeGrafter"/>
</dbReference>
<dbReference type="PANTHER" id="PTHR13421:SF16">
    <property type="entry name" value="SNRNA-ACTIVATING PROTEIN COMPLEX SUBUNIT 3"/>
    <property type="match status" value="1"/>
</dbReference>
<sequence length="394" mass="43210">MSHSHESHFGPPSAPINMASFVQTAKEANLFSQSSEAVGAKNHWPVLTEEQRQTVALECGVSDLKSTLTNALDDPVLAANLFKSHDATVSAIHETADSSNKRKRRRLPDPAFESADILALRDKLDNIQLKSWQLSLDAALFMRAPKNSDQNTLHHIKTSSEAVTNTEQAILTVTVHNRVPWGPGYFTRSSQHAVLSSQTLGDLFEAIPCTSNELPAETLLEGTVVGYDAQSPPTPSPGCVICIEGLAYGDGQNEPDYADKLLEFLEKSPDSKRPSIKKGPSVYDTKFSSLTLRLNEPYWLLHQGNCEHFLVIDQIRLLHPEDLVSGYPLTVQITPALLDLCRACSKVPAVLSVIGDIRLGESPCVLCGPCWRNMGDPQDESVMVVPLPKHEMGW</sequence>
<evidence type="ECO:0000256" key="4">
    <source>
        <dbReference type="ARBA" id="ARBA00023125"/>
    </source>
</evidence>
<keyword evidence="5" id="KW-0804">Transcription</keyword>
<proteinExistence type="inferred from homology"/>
<evidence type="ECO:0000256" key="2">
    <source>
        <dbReference type="ARBA" id="ARBA00010410"/>
    </source>
</evidence>
<evidence type="ECO:0008006" key="9">
    <source>
        <dbReference type="Google" id="ProtNLM"/>
    </source>
</evidence>
<dbReference type="Pfam" id="PF12251">
    <property type="entry name" value="SNAPC3"/>
    <property type="match status" value="1"/>
</dbReference>
<dbReference type="GO" id="GO:0005634">
    <property type="term" value="C:nucleus"/>
    <property type="evidence" value="ECO:0007669"/>
    <property type="project" value="UniProtKB-SubCell"/>
</dbReference>
<dbReference type="GO" id="GO:0003681">
    <property type="term" value="F:bent DNA binding"/>
    <property type="evidence" value="ECO:0007669"/>
    <property type="project" value="TreeGrafter"/>
</dbReference>
<evidence type="ECO:0000313" key="7">
    <source>
        <dbReference type="EMBL" id="TFK54170.1"/>
    </source>
</evidence>
<keyword evidence="4" id="KW-0238">DNA-binding</keyword>
<name>A0A5C3NA25_9AGAM</name>
<dbReference type="GO" id="GO:0019185">
    <property type="term" value="C:snRNA-activating protein complex"/>
    <property type="evidence" value="ECO:0007669"/>
    <property type="project" value="TreeGrafter"/>
</dbReference>
<keyword evidence="8" id="KW-1185">Reference proteome</keyword>
<dbReference type="AlphaFoldDB" id="A0A5C3NA25"/>
<dbReference type="STRING" id="5364.A0A5C3NA25"/>
<comment type="similarity">
    <text evidence="2">Belongs to the SNAPC3/SRD2 family.</text>
</comment>
<organism evidence="7 8">
    <name type="scientific">Heliocybe sulcata</name>
    <dbReference type="NCBI Taxonomy" id="5364"/>
    <lineage>
        <taxon>Eukaryota</taxon>
        <taxon>Fungi</taxon>
        <taxon>Dikarya</taxon>
        <taxon>Basidiomycota</taxon>
        <taxon>Agaricomycotina</taxon>
        <taxon>Agaricomycetes</taxon>
        <taxon>Gloeophyllales</taxon>
        <taxon>Gloeophyllaceae</taxon>
        <taxon>Heliocybe</taxon>
    </lineage>
</organism>
<keyword evidence="3" id="KW-0805">Transcription regulation</keyword>
<evidence type="ECO:0000256" key="3">
    <source>
        <dbReference type="ARBA" id="ARBA00023015"/>
    </source>
</evidence>
<comment type="subcellular location">
    <subcellularLocation>
        <location evidence="1">Nucleus</location>
    </subcellularLocation>
</comment>
<keyword evidence="6" id="KW-0539">Nucleus</keyword>
<gene>
    <name evidence="7" type="ORF">OE88DRAFT_1625240</name>
</gene>
<evidence type="ECO:0000313" key="8">
    <source>
        <dbReference type="Proteomes" id="UP000305948"/>
    </source>
</evidence>
<dbReference type="GO" id="GO:0000978">
    <property type="term" value="F:RNA polymerase II cis-regulatory region sequence-specific DNA binding"/>
    <property type="evidence" value="ECO:0007669"/>
    <property type="project" value="TreeGrafter"/>
</dbReference>
<evidence type="ECO:0000256" key="1">
    <source>
        <dbReference type="ARBA" id="ARBA00004123"/>
    </source>
</evidence>
<evidence type="ECO:0000256" key="6">
    <source>
        <dbReference type="ARBA" id="ARBA00023242"/>
    </source>
</evidence>